<dbReference type="Pfam" id="PF17210">
    <property type="entry name" value="SdrD_B"/>
    <property type="match status" value="1"/>
</dbReference>
<dbReference type="Proteomes" id="UP000664398">
    <property type="component" value="Unassembled WGS sequence"/>
</dbReference>
<dbReference type="RefSeq" id="WP_208047035.1">
    <property type="nucleotide sequence ID" value="NZ_JAGDYL010000043.1"/>
</dbReference>
<gene>
    <name evidence="7" type="ORF">J4H91_14865</name>
</gene>
<dbReference type="GO" id="GO:0005975">
    <property type="term" value="P:carbohydrate metabolic process"/>
    <property type="evidence" value="ECO:0007669"/>
    <property type="project" value="UniProtKB-ARBA"/>
</dbReference>
<keyword evidence="4" id="KW-0472">Membrane</keyword>
<dbReference type="SUPFAM" id="SSF117074">
    <property type="entry name" value="Hypothetical protein PA1324"/>
    <property type="match status" value="1"/>
</dbReference>
<evidence type="ECO:0000256" key="2">
    <source>
        <dbReference type="ARBA" id="ARBA00022525"/>
    </source>
</evidence>
<dbReference type="InterPro" id="IPR033764">
    <property type="entry name" value="Sdr_B"/>
</dbReference>
<evidence type="ECO:0000256" key="1">
    <source>
        <dbReference type="ARBA" id="ARBA00004613"/>
    </source>
</evidence>
<accession>A0A939M210</accession>
<keyword evidence="4" id="KW-1133">Transmembrane helix</keyword>
<keyword evidence="3 5" id="KW-0732">Signal</keyword>
<comment type="subcellular location">
    <subcellularLocation>
        <location evidence="1">Secreted</location>
    </subcellularLocation>
</comment>
<evidence type="ECO:0000313" key="7">
    <source>
        <dbReference type="EMBL" id="MBO1806582.1"/>
    </source>
</evidence>
<keyword evidence="4" id="KW-0812">Transmembrane</keyword>
<reference evidence="7" key="1">
    <citation type="submission" date="2021-03" db="EMBL/GenBank/DDBJ databases">
        <title>Leucobacter chromiisoli sp. nov., isolated from chromium-containing soil of chemical plant.</title>
        <authorList>
            <person name="Xu Z."/>
        </authorList>
    </citation>
    <scope>NUCLEOTIDE SEQUENCE</scope>
    <source>
        <strain evidence="7">A2</strain>
    </source>
</reference>
<evidence type="ECO:0000256" key="3">
    <source>
        <dbReference type="ARBA" id="ARBA00022729"/>
    </source>
</evidence>
<feature type="signal peptide" evidence="5">
    <location>
        <begin position="1"/>
        <end position="30"/>
    </location>
</feature>
<evidence type="ECO:0000256" key="4">
    <source>
        <dbReference type="SAM" id="Phobius"/>
    </source>
</evidence>
<organism evidence="7 8">
    <name type="scientific">Leucobacter ruminantium</name>
    <dbReference type="NCBI Taxonomy" id="1289170"/>
    <lineage>
        <taxon>Bacteria</taxon>
        <taxon>Bacillati</taxon>
        <taxon>Actinomycetota</taxon>
        <taxon>Actinomycetes</taxon>
        <taxon>Micrococcales</taxon>
        <taxon>Microbacteriaceae</taxon>
        <taxon>Leucobacter</taxon>
    </lineage>
</organism>
<evidence type="ECO:0000256" key="5">
    <source>
        <dbReference type="SAM" id="SignalP"/>
    </source>
</evidence>
<proteinExistence type="predicted"/>
<keyword evidence="2" id="KW-0964">Secreted</keyword>
<feature type="chain" id="PRO_5036883926" description="SD-repeat containing protein B domain-containing protein" evidence="5">
    <location>
        <begin position="31"/>
        <end position="1762"/>
    </location>
</feature>
<keyword evidence="8" id="KW-1185">Reference proteome</keyword>
<comment type="caution">
    <text evidence="7">The sequence shown here is derived from an EMBL/GenBank/DDBJ whole genome shotgun (WGS) entry which is preliminary data.</text>
</comment>
<sequence>MRLKKRSVVAAGVTAGLVMGLLSAPMAALAAPTGAFDSLTLIKQSDGYSFTNNPVDDSGSNDIVAVNDFVGFRIQANTNGAVSEASVTITKPDCFVWEDTVDANLTFTLDEGQTTGTVTHPDANTVTVTWTQAPSGTVLTQPFRVKAGPTCASGTTWTPTLSYTDGSGTHTQSLSTITVLSVAGSDLRISAEGAPAAPAIRWFSNLGNVPAIRQGWRIQLAPETLSSVGYSDPNGNVTFTVTFTGVGSAYELPRFNSGVLSQCWSYVSPSASNNGNYAAGGATQSIAITMQTTGACAGLLPQTNSLYIESFTPLSRVESAGCSVNHGAQVTAGAWVDSFGRPIPDNPLTNNNASVTLQCAEVNYGWSGSYGLIAPTVDGASYDAYPYRSFNNAEPTGDWQNVANSSIGAEAGFMSLSGFNYDNPTLDDFASYHLWDATKQNLDVARLDKAVMGAFTPNSSLDSVPYNPSTYVKECTTGFTGANADSAGTLTWVDCTTLDPAQINGLRFRYLTTLQPYYYNVNFPDVRSVFSQVPFLAVGDPVTTAPTTFRWTSSDFAETSRGGSQSVTIVGNNLLIGKDANITQVQPEGDIVYTLTPQVAQPTGTFLPIVVPNLQVVDSLDVGVTSVDLSSLDPFWTVTQEAADLGPDGVPYTADDVRGIRLVFTPAGDVTTETDLPEIVYTAQMGILLPPPAAPHNATVRNTAVLSADYSSGNRTAAESVVAGTPEAAFFSKYLISDPVIEVEDLPAAWRVHWVNYNNYSLGQGRFVDVFPYNGDGRGTDFNGTATLTQIARVGSATQAGTVIELTSDAPGTVGASPAASTAWHVVDPADPGSWEAAVGGTPTAIRITVPNIEASTQGYGAVDLHFEVDGQRKDDIYHNDASATVYNTVQDATVNLGTRSGDPVRVIASSIAGVAWVDRDADGIRQPTEALLPNVTVHLYRDGDTSTPFRTATTDANGAYHFTQLHSSDYQVVFDVDELKAMGYRLTDQSVGSDTTVDSDADVDTGEVDQLTLPRETDVVNLDAGLIAIGLQAAISADASLTRSYDWSIAKAATNKDGLAVDPDTGAATVEYSVVTTEGAYADSNAQLSGEVTVTNPSEEKAYTFTATVAADGTGLTCTVTNGQDREIAPGAILTLPYSCAGSPGDDLDRTLTVTVAATDIDPATGQPVEPVQATADTEYQVNEVNRTVHVTDAATIGGTAQADREFGPYTWSAEGTEHTETYAVDVTVPAGECLAVDNTATIDETGQLASESLSACLPLDLTIEKNVVTSLQRSYGWSIDKRLANPGVQLDEHGEATLEYEVVVTEGAQDDASWTMSGEVTVSNPNRYKSVDATVTDVADIGGGVVCAFAGGDTVTLAAGETRTLSYSCSFTSEPAYSGVNTATVAWQSDVAGTNRALVEDRSAVATADILEDAWALTEFQKTVSVEDIAEIDGAAQAPRALGPYTWSAEGTEHVESYSVDIAVDAGTCLLIDNTATIVELGSSAATQHTLCREAPLSIADPAAASLVRTFDWSIAKQLVNREDIADDETPESVDAQYAVTVTEGGYTDSAHQLTGQVEITNPNDYRSYTVDVANTISIDGLECALANASNVVIPANGTVTLPYTCTGDPGEVLSGTHGVTVTGADIETLSHEEEVGYTITEVNRTVTVTDDRYAFDPAWQITWSEQGTEHLREYALRVETAVGACQTFENTATLAETGQSSTAGFRVCAPEGSVGGGFFERLVQTGGAVGPLPAIAALLLLAGLIVVLRRRSNGSEQRG</sequence>
<dbReference type="EMBL" id="JAGDYL010000043">
    <property type="protein sequence ID" value="MBO1806582.1"/>
    <property type="molecule type" value="Genomic_DNA"/>
</dbReference>
<name>A0A939M210_9MICO</name>
<evidence type="ECO:0000259" key="6">
    <source>
        <dbReference type="Pfam" id="PF17210"/>
    </source>
</evidence>
<feature type="transmembrane region" description="Helical" evidence="4">
    <location>
        <begin position="1731"/>
        <end position="1751"/>
    </location>
</feature>
<feature type="domain" description="SD-repeat containing protein B" evidence="6">
    <location>
        <begin position="912"/>
        <end position="1027"/>
    </location>
</feature>
<evidence type="ECO:0000313" key="8">
    <source>
        <dbReference type="Proteomes" id="UP000664398"/>
    </source>
</evidence>
<dbReference type="Gene3D" id="2.60.40.10">
    <property type="entry name" value="Immunoglobulins"/>
    <property type="match status" value="1"/>
</dbReference>
<dbReference type="GO" id="GO:0005576">
    <property type="term" value="C:extracellular region"/>
    <property type="evidence" value="ECO:0007669"/>
    <property type="project" value="UniProtKB-SubCell"/>
</dbReference>
<protein>
    <recommendedName>
        <fullName evidence="6">SD-repeat containing protein B domain-containing protein</fullName>
    </recommendedName>
</protein>
<dbReference type="InterPro" id="IPR013783">
    <property type="entry name" value="Ig-like_fold"/>
</dbReference>